<keyword evidence="4" id="KW-1185">Reference proteome</keyword>
<dbReference type="AlphaFoldDB" id="A0A166CDP3"/>
<accession>A0A166CDP3</accession>
<evidence type="ECO:0000313" key="3">
    <source>
        <dbReference type="EMBL" id="KZT37339.1"/>
    </source>
</evidence>
<name>A0A166CDP3_9AGAM</name>
<reference evidence="3 4" key="1">
    <citation type="journal article" date="2016" name="Mol. Biol. Evol.">
        <title>Comparative Genomics of Early-Diverging Mushroom-Forming Fungi Provides Insights into the Origins of Lignocellulose Decay Capabilities.</title>
        <authorList>
            <person name="Nagy L.G."/>
            <person name="Riley R."/>
            <person name="Tritt A."/>
            <person name="Adam C."/>
            <person name="Daum C."/>
            <person name="Floudas D."/>
            <person name="Sun H."/>
            <person name="Yadav J.S."/>
            <person name="Pangilinan J."/>
            <person name="Larsson K.H."/>
            <person name="Matsuura K."/>
            <person name="Barry K."/>
            <person name="Labutti K."/>
            <person name="Kuo R."/>
            <person name="Ohm R.A."/>
            <person name="Bhattacharya S.S."/>
            <person name="Shirouzu T."/>
            <person name="Yoshinaga Y."/>
            <person name="Martin F.M."/>
            <person name="Grigoriev I.V."/>
            <person name="Hibbett D.S."/>
        </authorList>
    </citation>
    <scope>NUCLEOTIDE SEQUENCE [LARGE SCALE GENOMIC DNA]</scope>
    <source>
        <strain evidence="3 4">HHB10207 ss-3</strain>
    </source>
</reference>
<sequence length="393" mass="42394">MTSTIVCHTDSWLSNRVNESPCVVASRLSESSNPDGSSLIKDTRGQPYIPSNVAVPPNPCTCSWTFYNLVQACGACQCLDCEKQITPWSTWETYCHGISTNGNCDASLTALPVTTGSVLWAWAATNPTTWTGAKFNLTEASRIAAQSLQDSRSSTQIKIHRRRISNSITVGLAIGVLCFVGAACSIVIYLFRRRRSRVDQRKIRFEKPNKRIHIGACTSAPRKRSRDNSDNRVSPSSSLGHSYPNPPGPVFSEGNIIDIRVESLTTAQRMERATLHNSRPSIGSVHEIPGRSLSSDSIQAILGPNITIDPWQPPPNFGAHNSRIGPSSVPSAPTTSLIPTAEGLDCDPPSHSQGLRQHPSVSTTTQGKSECPLAYETSVPAGSKSNQPHPGAL</sequence>
<feature type="compositionally biased region" description="Polar residues" evidence="1">
    <location>
        <begin position="383"/>
        <end position="393"/>
    </location>
</feature>
<keyword evidence="2" id="KW-1133">Transmembrane helix</keyword>
<gene>
    <name evidence="3" type="ORF">SISSUDRAFT_1120327</name>
</gene>
<dbReference type="EMBL" id="KV428085">
    <property type="protein sequence ID" value="KZT37339.1"/>
    <property type="molecule type" value="Genomic_DNA"/>
</dbReference>
<feature type="region of interest" description="Disordered" evidence="1">
    <location>
        <begin position="318"/>
        <end position="393"/>
    </location>
</feature>
<keyword evidence="2" id="KW-0812">Transmembrane</keyword>
<organism evidence="3 4">
    <name type="scientific">Sistotremastrum suecicum HHB10207 ss-3</name>
    <dbReference type="NCBI Taxonomy" id="1314776"/>
    <lineage>
        <taxon>Eukaryota</taxon>
        <taxon>Fungi</taxon>
        <taxon>Dikarya</taxon>
        <taxon>Basidiomycota</taxon>
        <taxon>Agaricomycotina</taxon>
        <taxon>Agaricomycetes</taxon>
        <taxon>Sistotremastrales</taxon>
        <taxon>Sistotremastraceae</taxon>
        <taxon>Sistotremastrum</taxon>
    </lineage>
</organism>
<feature type="compositionally biased region" description="Polar residues" evidence="1">
    <location>
        <begin position="231"/>
        <end position="240"/>
    </location>
</feature>
<evidence type="ECO:0000256" key="2">
    <source>
        <dbReference type="SAM" id="Phobius"/>
    </source>
</evidence>
<feature type="region of interest" description="Disordered" evidence="1">
    <location>
        <begin position="216"/>
        <end position="253"/>
    </location>
</feature>
<keyword evidence="2" id="KW-0472">Membrane</keyword>
<evidence type="ECO:0000256" key="1">
    <source>
        <dbReference type="SAM" id="MobiDB-lite"/>
    </source>
</evidence>
<protein>
    <submittedName>
        <fullName evidence="3">Uncharacterized protein</fullName>
    </submittedName>
</protein>
<dbReference type="OrthoDB" id="2796893at2759"/>
<dbReference type="Proteomes" id="UP000076798">
    <property type="component" value="Unassembled WGS sequence"/>
</dbReference>
<evidence type="ECO:0000313" key="4">
    <source>
        <dbReference type="Proteomes" id="UP000076798"/>
    </source>
</evidence>
<feature type="compositionally biased region" description="Polar residues" evidence="1">
    <location>
        <begin position="350"/>
        <end position="368"/>
    </location>
</feature>
<feature type="transmembrane region" description="Helical" evidence="2">
    <location>
        <begin position="168"/>
        <end position="191"/>
    </location>
</feature>
<feature type="compositionally biased region" description="Polar residues" evidence="1">
    <location>
        <begin position="324"/>
        <end position="338"/>
    </location>
</feature>
<proteinExistence type="predicted"/>